<keyword evidence="3" id="KW-0328">Glycosyltransferase</keyword>
<evidence type="ECO:0000313" key="6">
    <source>
        <dbReference type="EMBL" id="MED6130996.1"/>
    </source>
</evidence>
<evidence type="ECO:0000313" key="7">
    <source>
        <dbReference type="Proteomes" id="UP001341840"/>
    </source>
</evidence>
<dbReference type="Pfam" id="PF00201">
    <property type="entry name" value="UDPGT"/>
    <property type="match status" value="1"/>
</dbReference>
<protein>
    <recommendedName>
        <fullName evidence="4">Glycosyltransferase</fullName>
        <ecNumber evidence="4">2.4.1.-</ecNumber>
    </recommendedName>
</protein>
<keyword evidence="2 3" id="KW-0808">Transferase</keyword>
<dbReference type="PROSITE" id="PS00375">
    <property type="entry name" value="UDPGT"/>
    <property type="match status" value="1"/>
</dbReference>
<dbReference type="EC" id="2.4.1.-" evidence="4"/>
<evidence type="ECO:0000256" key="3">
    <source>
        <dbReference type="RuleBase" id="RU003718"/>
    </source>
</evidence>
<dbReference type="Proteomes" id="UP001341840">
    <property type="component" value="Unassembled WGS sequence"/>
</dbReference>
<dbReference type="PANTHER" id="PTHR11926:SF1311">
    <property type="entry name" value="UDP-GLYCOSYLTRANSFERASE 74F2"/>
    <property type="match status" value="1"/>
</dbReference>
<comment type="similarity">
    <text evidence="1 3">Belongs to the UDP-glycosyltransferase family.</text>
</comment>
<gene>
    <name evidence="6" type="ORF">PIB30_005950</name>
</gene>
<sequence length="470" mass="53193">MEEERRDSNLISEMKHVLMVPYPSQGHLNPMLQFSKRLTTKGVRSTMVLTKFISKSMHLHQLSSLPSLIQFDTISDGYDQGGFSHAESISSYLSTMKTIGSENLKELIKKYNESSQHPVDCIVYDSFLTWVLDVTKEFGITGATFFTHMCAVDFTFYCVHNGTLKVPVSEVPICIEGLPLLELKDTPSFVCNPACYPAYFDMVMNQFSNVHKADILLVNSFYKLEHQVVDSMSKLCPMLTIGPTVPSSYLDNAIPDDTENNLNLFRLELTHSNWLNQKAPRSVIYASFGSMVSFTSEEMEELAFGLISTGFNFLWVITDLEREKLKKEIFDEIHKDRKGLIVNWIPQLGVLSSNAIGCFLTHSGWNSTIEALCLGVPMVAMPQWTDQPMNAKFVDDVWKVGVRVKVDEDSGVVRREEIERCIRKVMGNEDGKELRKNAEKWKKLAVEAVSEGGTSDNNINEFVNLIKMRS</sequence>
<dbReference type="InterPro" id="IPR002213">
    <property type="entry name" value="UDP_glucos_trans"/>
</dbReference>
<dbReference type="InterPro" id="IPR058980">
    <property type="entry name" value="Glyco_transf_N"/>
</dbReference>
<dbReference type="Gene3D" id="3.40.50.2000">
    <property type="entry name" value="Glycogen Phosphorylase B"/>
    <property type="match status" value="2"/>
</dbReference>
<dbReference type="EMBL" id="JASCZI010060427">
    <property type="protein sequence ID" value="MED6130996.1"/>
    <property type="molecule type" value="Genomic_DNA"/>
</dbReference>
<organism evidence="6 7">
    <name type="scientific">Stylosanthes scabra</name>
    <dbReference type="NCBI Taxonomy" id="79078"/>
    <lineage>
        <taxon>Eukaryota</taxon>
        <taxon>Viridiplantae</taxon>
        <taxon>Streptophyta</taxon>
        <taxon>Embryophyta</taxon>
        <taxon>Tracheophyta</taxon>
        <taxon>Spermatophyta</taxon>
        <taxon>Magnoliopsida</taxon>
        <taxon>eudicotyledons</taxon>
        <taxon>Gunneridae</taxon>
        <taxon>Pentapetalae</taxon>
        <taxon>rosids</taxon>
        <taxon>fabids</taxon>
        <taxon>Fabales</taxon>
        <taxon>Fabaceae</taxon>
        <taxon>Papilionoideae</taxon>
        <taxon>50 kb inversion clade</taxon>
        <taxon>dalbergioids sensu lato</taxon>
        <taxon>Dalbergieae</taxon>
        <taxon>Pterocarpus clade</taxon>
        <taxon>Stylosanthes</taxon>
    </lineage>
</organism>
<dbReference type="SUPFAM" id="SSF53756">
    <property type="entry name" value="UDP-Glycosyltransferase/glycogen phosphorylase"/>
    <property type="match status" value="1"/>
</dbReference>
<keyword evidence="7" id="KW-1185">Reference proteome</keyword>
<dbReference type="PANTHER" id="PTHR11926">
    <property type="entry name" value="GLUCOSYL/GLUCURONOSYL TRANSFERASES"/>
    <property type="match status" value="1"/>
</dbReference>
<feature type="domain" description="Glycosyltransferase N-terminal" evidence="5">
    <location>
        <begin position="17"/>
        <end position="44"/>
    </location>
</feature>
<evidence type="ECO:0000256" key="1">
    <source>
        <dbReference type="ARBA" id="ARBA00009995"/>
    </source>
</evidence>
<evidence type="ECO:0000256" key="2">
    <source>
        <dbReference type="ARBA" id="ARBA00022679"/>
    </source>
</evidence>
<dbReference type="CDD" id="cd03784">
    <property type="entry name" value="GT1_Gtf-like"/>
    <property type="match status" value="1"/>
</dbReference>
<evidence type="ECO:0000259" key="5">
    <source>
        <dbReference type="Pfam" id="PF26168"/>
    </source>
</evidence>
<reference evidence="6 7" key="1">
    <citation type="journal article" date="2023" name="Plants (Basel)">
        <title>Bridging the Gap: Combining Genomics and Transcriptomics Approaches to Understand Stylosanthes scabra, an Orphan Legume from the Brazilian Caatinga.</title>
        <authorList>
            <person name="Ferreira-Neto J.R.C."/>
            <person name="da Silva M.D."/>
            <person name="Binneck E."/>
            <person name="de Melo N.F."/>
            <person name="da Silva R.H."/>
            <person name="de Melo A.L.T.M."/>
            <person name="Pandolfi V."/>
            <person name="Bustamante F.O."/>
            <person name="Brasileiro-Vidal A.C."/>
            <person name="Benko-Iseppon A.M."/>
        </authorList>
    </citation>
    <scope>NUCLEOTIDE SEQUENCE [LARGE SCALE GENOMIC DNA]</scope>
    <source>
        <tissue evidence="6">Leaves</tissue>
    </source>
</reference>
<dbReference type="InterPro" id="IPR035595">
    <property type="entry name" value="UDP_glycos_trans_CS"/>
</dbReference>
<accession>A0ABU6S4F5</accession>
<comment type="caution">
    <text evidence="6">The sequence shown here is derived from an EMBL/GenBank/DDBJ whole genome shotgun (WGS) entry which is preliminary data.</text>
</comment>
<evidence type="ECO:0000256" key="4">
    <source>
        <dbReference type="RuleBase" id="RU362057"/>
    </source>
</evidence>
<name>A0ABU6S4F5_9FABA</name>
<dbReference type="Pfam" id="PF26168">
    <property type="entry name" value="Glyco_transf_N"/>
    <property type="match status" value="1"/>
</dbReference>
<proteinExistence type="inferred from homology"/>